<keyword evidence="4" id="KW-1185">Reference proteome</keyword>
<feature type="domain" description="Sulfatase N-terminal" evidence="2">
    <location>
        <begin position="8"/>
        <end position="319"/>
    </location>
</feature>
<gene>
    <name evidence="3" type="ORF">C468_00715</name>
</gene>
<dbReference type="Gene3D" id="3.40.720.10">
    <property type="entry name" value="Alkaline Phosphatase, subunit A"/>
    <property type="match status" value="1"/>
</dbReference>
<dbReference type="InterPro" id="IPR050738">
    <property type="entry name" value="Sulfatase"/>
</dbReference>
<dbReference type="STRING" id="1230456.C468_00715"/>
<organism evidence="3 4">
    <name type="scientific">Halorubrum kocurii JCM 14978</name>
    <dbReference type="NCBI Taxonomy" id="1230456"/>
    <lineage>
        <taxon>Archaea</taxon>
        <taxon>Methanobacteriati</taxon>
        <taxon>Methanobacteriota</taxon>
        <taxon>Stenosarchaea group</taxon>
        <taxon>Halobacteria</taxon>
        <taxon>Halobacteriales</taxon>
        <taxon>Haloferacaceae</taxon>
        <taxon>Halorubrum</taxon>
    </lineage>
</organism>
<dbReference type="Proteomes" id="UP000011546">
    <property type="component" value="Unassembled WGS sequence"/>
</dbReference>
<dbReference type="InterPro" id="IPR000917">
    <property type="entry name" value="Sulfatase_N"/>
</dbReference>
<dbReference type="PATRIC" id="fig|1230456.3.peg.125"/>
<dbReference type="Gene3D" id="3.30.1120.10">
    <property type="match status" value="1"/>
</dbReference>
<evidence type="ECO:0000313" key="4">
    <source>
        <dbReference type="Proteomes" id="UP000011546"/>
    </source>
</evidence>
<reference evidence="3 4" key="1">
    <citation type="journal article" date="2014" name="PLoS Genet.">
        <title>Phylogenetically driven sequencing of extremely halophilic archaea reveals strategies for static and dynamic osmo-response.</title>
        <authorList>
            <person name="Becker E.A."/>
            <person name="Seitzer P.M."/>
            <person name="Tritt A."/>
            <person name="Larsen D."/>
            <person name="Krusor M."/>
            <person name="Yao A.I."/>
            <person name="Wu D."/>
            <person name="Madern D."/>
            <person name="Eisen J.A."/>
            <person name="Darling A.E."/>
            <person name="Facciotti M.T."/>
        </authorList>
    </citation>
    <scope>NUCLEOTIDE SEQUENCE [LARGE SCALE GENOMIC DNA]</scope>
    <source>
        <strain evidence="3 4">JCM 14978</strain>
    </source>
</reference>
<evidence type="ECO:0000259" key="2">
    <source>
        <dbReference type="Pfam" id="PF00884"/>
    </source>
</evidence>
<dbReference type="PANTHER" id="PTHR42693:SF33">
    <property type="entry name" value="ARYLSULFATASE"/>
    <property type="match status" value="1"/>
</dbReference>
<sequence length="435" mass="48365">MTVADDPRNIVMLTADSLRADHCGFVDSASSLTPTIDRLAEEGVSYSEAVAPGPRTPSSVPVFFTGEFMTDDPEWSMADWQGRQSRIGRHMEQFTHLSERLQRRGYETATFTTNPWTTRESSFHHGFDDFNEVSADSPDVDSKHLSDSTLFTVADGGLKSLPGDPGGWSSKKEWFSQWTGYFELIEDRIESLSEPFFLWVFVLDSHQPYITPRAYREESAAWEMYYSILRYWYGETNDAELPDRAGELIGQAYRDAVRSVDGFVDALTGAVDAYDPVTVFFSDHGEALGEHGNFGHEQTLYEENLRVPLFVHNAGATGTVDEQLPLRSLPELLCDLADVTPFDPAAHTRQFVVSHTENNATQSVRTSRWKLVDDGETARLFDLQGDPDETTDVSESYPEVAASLADVLASHDATQTEKARVGDAAAEVVSGEADL</sequence>
<name>M0PJ18_9EURY</name>
<accession>M0PJ18</accession>
<protein>
    <submittedName>
        <fullName evidence="3">Arylsulfatase</fullName>
    </submittedName>
</protein>
<proteinExistence type="inferred from homology"/>
<dbReference type="PANTHER" id="PTHR42693">
    <property type="entry name" value="ARYLSULFATASE FAMILY MEMBER"/>
    <property type="match status" value="1"/>
</dbReference>
<dbReference type="SUPFAM" id="SSF53649">
    <property type="entry name" value="Alkaline phosphatase-like"/>
    <property type="match status" value="1"/>
</dbReference>
<comment type="similarity">
    <text evidence="1">Belongs to the sulfatase family.</text>
</comment>
<dbReference type="InterPro" id="IPR017850">
    <property type="entry name" value="Alkaline_phosphatase_core_sf"/>
</dbReference>
<dbReference type="GO" id="GO:0004065">
    <property type="term" value="F:arylsulfatase activity"/>
    <property type="evidence" value="ECO:0007669"/>
    <property type="project" value="TreeGrafter"/>
</dbReference>
<evidence type="ECO:0000313" key="3">
    <source>
        <dbReference type="EMBL" id="EMA70012.1"/>
    </source>
</evidence>
<dbReference type="AlphaFoldDB" id="M0PJ18"/>
<comment type="caution">
    <text evidence="3">The sequence shown here is derived from an EMBL/GenBank/DDBJ whole genome shotgun (WGS) entry which is preliminary data.</text>
</comment>
<evidence type="ECO:0000256" key="1">
    <source>
        <dbReference type="ARBA" id="ARBA00008779"/>
    </source>
</evidence>
<dbReference type="Pfam" id="PF00884">
    <property type="entry name" value="Sulfatase"/>
    <property type="match status" value="1"/>
</dbReference>
<dbReference type="EMBL" id="AOJH01000006">
    <property type="protein sequence ID" value="EMA70012.1"/>
    <property type="molecule type" value="Genomic_DNA"/>
</dbReference>